<evidence type="ECO:0000313" key="2">
    <source>
        <dbReference type="Proteomes" id="UP000217446"/>
    </source>
</evidence>
<dbReference type="AlphaFoldDB" id="A0A250VWF4"/>
<name>A0A250VWF4_STROL</name>
<proteinExistence type="predicted"/>
<dbReference type="STRING" id="1963.AQJ27_49400"/>
<accession>A0A250VWF4</accession>
<organism evidence="1 2">
    <name type="scientific">Streptomyces olivochromogenes</name>
    <dbReference type="NCBI Taxonomy" id="1963"/>
    <lineage>
        <taxon>Bacteria</taxon>
        <taxon>Bacillati</taxon>
        <taxon>Actinomycetota</taxon>
        <taxon>Actinomycetes</taxon>
        <taxon>Kitasatosporales</taxon>
        <taxon>Streptomycetaceae</taxon>
        <taxon>Streptomyces</taxon>
    </lineage>
</organism>
<evidence type="ECO:0000313" key="1">
    <source>
        <dbReference type="EMBL" id="GAX58426.1"/>
    </source>
</evidence>
<gene>
    <name evidence="1" type="ORF">SO3561_09999</name>
</gene>
<dbReference type="EMBL" id="BDQI01000052">
    <property type="protein sequence ID" value="GAX58426.1"/>
    <property type="molecule type" value="Genomic_DNA"/>
</dbReference>
<keyword evidence="2" id="KW-1185">Reference proteome</keyword>
<dbReference type="Proteomes" id="UP000217446">
    <property type="component" value="Unassembled WGS sequence"/>
</dbReference>
<sequence>MTSIRQRLPLGDRPGGSPLLAELTAQPREITHKALDALPRTSPTRHLPVTRIADPTTHRFHHDNKVLKMTSDLLPRSAQ</sequence>
<protein>
    <submittedName>
        <fullName evidence="1">Uncharacterized protein</fullName>
    </submittedName>
</protein>
<comment type="caution">
    <text evidence="1">The sequence shown here is derived from an EMBL/GenBank/DDBJ whole genome shotgun (WGS) entry which is preliminary data.</text>
</comment>
<reference evidence="2" key="1">
    <citation type="submission" date="2017-05" db="EMBL/GenBank/DDBJ databases">
        <title>Streptomyces olivochromogenes NBRC 3561 whole genome shotgun sequence.</title>
        <authorList>
            <person name="Dohra H."/>
            <person name="Kodani S."/>
        </authorList>
    </citation>
    <scope>NUCLEOTIDE SEQUENCE [LARGE SCALE GENOMIC DNA]</scope>
    <source>
        <strain evidence="2">NBRC 3561</strain>
    </source>
</reference>